<accession>A0A2W7NPM0</accession>
<name>A0A2W7NPM0_9BACT</name>
<dbReference type="Pfam" id="PF09357">
    <property type="entry name" value="RteC"/>
    <property type="match status" value="1"/>
</dbReference>
<protein>
    <submittedName>
        <fullName evidence="1">RteC protein</fullName>
    </submittedName>
</protein>
<dbReference type="RefSeq" id="WP_111444272.1">
    <property type="nucleotide sequence ID" value="NZ_QKZK01000003.1"/>
</dbReference>
<dbReference type="AlphaFoldDB" id="A0A2W7NPM0"/>
<organism evidence="1 2">
    <name type="scientific">Breznakibacter xylanolyticus</name>
    <dbReference type="NCBI Taxonomy" id="990"/>
    <lineage>
        <taxon>Bacteria</taxon>
        <taxon>Pseudomonadati</taxon>
        <taxon>Bacteroidota</taxon>
        <taxon>Bacteroidia</taxon>
        <taxon>Marinilabiliales</taxon>
        <taxon>Marinilabiliaceae</taxon>
        <taxon>Breznakibacter</taxon>
    </lineage>
</organism>
<gene>
    <name evidence="1" type="ORF">LX69_00550</name>
</gene>
<comment type="caution">
    <text evidence="1">The sequence shown here is derived from an EMBL/GenBank/DDBJ whole genome shotgun (WGS) entry which is preliminary data.</text>
</comment>
<evidence type="ECO:0000313" key="1">
    <source>
        <dbReference type="EMBL" id="PZX20097.1"/>
    </source>
</evidence>
<evidence type="ECO:0000313" key="2">
    <source>
        <dbReference type="Proteomes" id="UP000249239"/>
    </source>
</evidence>
<reference evidence="1 2" key="1">
    <citation type="submission" date="2018-06" db="EMBL/GenBank/DDBJ databases">
        <title>Genomic Encyclopedia of Archaeal and Bacterial Type Strains, Phase II (KMG-II): from individual species to whole genera.</title>
        <authorList>
            <person name="Goeker M."/>
        </authorList>
    </citation>
    <scope>NUCLEOTIDE SEQUENCE [LARGE SCALE GENOMIC DNA]</scope>
    <source>
        <strain evidence="1 2">DSM 6779</strain>
    </source>
</reference>
<sequence length="279" mass="32787">MESFIENLRINLNEELKAIQSNNSSILKVCEQSITGIHAAIKQLRQKVVQSPFPSDAHEIQFFKNIKPHFFALLMYYVDTYHLNASLNAWDVSISMEILQSKIHELNAFRTKNINFYQYITSGLDINDERYFLRRHFNFIDAPDFFSYHCDACFITNMDYYVARLKANDMLLVDINQKFQAYQHDTHASHSSIPSEFCLDWSDSKISLAELIYALHAAGCISHGHVEIKDITRFFEHAFKIDMHDIYNDFKQIKHRNHQTKFLDHLKEAILNRIQVKDS</sequence>
<dbReference type="EMBL" id="QKZK01000003">
    <property type="protein sequence ID" value="PZX20097.1"/>
    <property type="molecule type" value="Genomic_DNA"/>
</dbReference>
<dbReference type="Proteomes" id="UP000249239">
    <property type="component" value="Unassembled WGS sequence"/>
</dbReference>
<proteinExistence type="predicted"/>
<keyword evidence="2" id="KW-1185">Reference proteome</keyword>
<dbReference type="InterPro" id="IPR018534">
    <property type="entry name" value="Tet_reg_excision_RteC"/>
</dbReference>
<dbReference type="OrthoDB" id="790983at2"/>